<dbReference type="PANTHER" id="PTHR15493">
    <property type="entry name" value="F-BOX ONLY PROTEIN 5 AND 43"/>
    <property type="match status" value="1"/>
</dbReference>
<sequence>MTSLEPSAQRFHWLRLACAATCNSDQDTFTRTYEEHIKVLLNFRVCCVNLNMKCPSYCDDSTVLCHMEKAETDLGEVKGHRVSPRKMAPRSPVGPKISTPMETRSKGPHNKENYQNNRHSLEVASDDEVIISSSGLTEDSGYLSLQNSQVDHGDVDAVDSLERSEEKCVSSQSLDVECHSAPCLPMLKFQEEVCRELAKSFKRSKSYDWTVVDKVAENCGLHNVIGGKMGRQFVDILCGLMRKDMRHIIARILGLLGDCDLVSCKKVSRTWRKIICEDQVALRRCREAERTLRDSGCSVGSLSRDFTLSRVVFSSMQAVASTPVHKAIRKPQCQTGGGQNESKPSRFQQFHEVAQSLKQDESLRPCILCRSAARYDKAMKRAVCTRISCAFEFCTLCQSAFHGSTPCRSSVRTFSTSQKTLVAGSARSKRNVRRL</sequence>
<dbReference type="InterPro" id="IPR001810">
    <property type="entry name" value="F-box_dom"/>
</dbReference>
<dbReference type="InterPro" id="IPR044064">
    <property type="entry name" value="ZF_ZBR"/>
</dbReference>
<evidence type="ECO:0000256" key="4">
    <source>
        <dbReference type="ARBA" id="ARBA00022490"/>
    </source>
</evidence>
<evidence type="ECO:0000259" key="15">
    <source>
        <dbReference type="PROSITE" id="PS51872"/>
    </source>
</evidence>
<keyword evidence="10" id="KW-0862">Zinc</keyword>
<keyword evidence="12" id="KW-0131">Cell cycle</keyword>
<dbReference type="PROSITE" id="PS51872">
    <property type="entry name" value="ZF_ZBR"/>
    <property type="match status" value="1"/>
</dbReference>
<keyword evidence="7 13" id="KW-0863">Zinc-finger</keyword>
<feature type="domain" description="ZBR-type" evidence="15">
    <location>
        <begin position="362"/>
        <end position="410"/>
    </location>
</feature>
<keyword evidence="17" id="KW-1185">Reference proteome</keyword>
<gene>
    <name evidence="16" type="ORF">QQF64_006360</name>
</gene>
<keyword evidence="5" id="KW-0132">Cell division</keyword>
<dbReference type="Gene3D" id="1.20.1280.50">
    <property type="match status" value="1"/>
</dbReference>
<evidence type="ECO:0000256" key="1">
    <source>
        <dbReference type="ARBA" id="ARBA00004123"/>
    </source>
</evidence>
<evidence type="ECO:0000256" key="13">
    <source>
        <dbReference type="PROSITE-ProRule" id="PRU01220"/>
    </source>
</evidence>
<proteinExistence type="predicted"/>
<comment type="pathway">
    <text evidence="3">Protein modification; protein ubiquitination.</text>
</comment>
<dbReference type="InterPro" id="IPR047147">
    <property type="entry name" value="FBX5_43"/>
</dbReference>
<dbReference type="EMBL" id="JAYMGO010000013">
    <property type="protein sequence ID" value="KAL1263621.1"/>
    <property type="molecule type" value="Genomic_DNA"/>
</dbReference>
<dbReference type="Gene3D" id="2.20.25.20">
    <property type="match status" value="1"/>
</dbReference>
<dbReference type="Pfam" id="PF00646">
    <property type="entry name" value="F-box"/>
    <property type="match status" value="1"/>
</dbReference>
<dbReference type="InterPro" id="IPR036047">
    <property type="entry name" value="F-box-like_dom_sf"/>
</dbReference>
<organism evidence="16 17">
    <name type="scientific">Cirrhinus molitorella</name>
    <name type="common">mud carp</name>
    <dbReference type="NCBI Taxonomy" id="172907"/>
    <lineage>
        <taxon>Eukaryota</taxon>
        <taxon>Metazoa</taxon>
        <taxon>Chordata</taxon>
        <taxon>Craniata</taxon>
        <taxon>Vertebrata</taxon>
        <taxon>Euteleostomi</taxon>
        <taxon>Actinopterygii</taxon>
        <taxon>Neopterygii</taxon>
        <taxon>Teleostei</taxon>
        <taxon>Ostariophysi</taxon>
        <taxon>Cypriniformes</taxon>
        <taxon>Cyprinidae</taxon>
        <taxon>Labeoninae</taxon>
        <taxon>Labeonini</taxon>
        <taxon>Cirrhinus</taxon>
    </lineage>
</organism>
<evidence type="ECO:0000256" key="5">
    <source>
        <dbReference type="ARBA" id="ARBA00022618"/>
    </source>
</evidence>
<evidence type="ECO:0000256" key="10">
    <source>
        <dbReference type="ARBA" id="ARBA00022833"/>
    </source>
</evidence>
<comment type="subcellular location">
    <subcellularLocation>
        <location evidence="2">Cytoplasm</location>
    </subcellularLocation>
    <subcellularLocation>
        <location evidence="1">Nucleus</location>
    </subcellularLocation>
</comment>
<feature type="compositionally biased region" description="Basic and acidic residues" evidence="14">
    <location>
        <begin position="103"/>
        <end position="112"/>
    </location>
</feature>
<feature type="region of interest" description="Disordered" evidence="14">
    <location>
        <begin position="78"/>
        <end position="114"/>
    </location>
</feature>
<dbReference type="CDD" id="cd20348">
    <property type="entry name" value="BRcat_RBR_EMI"/>
    <property type="match status" value="1"/>
</dbReference>
<name>A0ABR3MH11_9TELE</name>
<evidence type="ECO:0000256" key="11">
    <source>
        <dbReference type="ARBA" id="ARBA00023242"/>
    </source>
</evidence>
<evidence type="ECO:0000256" key="6">
    <source>
        <dbReference type="ARBA" id="ARBA00022723"/>
    </source>
</evidence>
<evidence type="ECO:0000256" key="12">
    <source>
        <dbReference type="ARBA" id="ARBA00023306"/>
    </source>
</evidence>
<keyword evidence="6" id="KW-0479">Metal-binding</keyword>
<dbReference type="PANTHER" id="PTHR15493:SF8">
    <property type="entry name" value="F-BOX ONLY PROTEIN 5"/>
    <property type="match status" value="1"/>
</dbReference>
<accession>A0ABR3MH11</accession>
<comment type="caution">
    <text evidence="16">The sequence shown here is derived from an EMBL/GenBank/DDBJ whole genome shotgun (WGS) entry which is preliminary data.</text>
</comment>
<evidence type="ECO:0000256" key="2">
    <source>
        <dbReference type="ARBA" id="ARBA00004496"/>
    </source>
</evidence>
<keyword evidence="4" id="KW-0963">Cytoplasm</keyword>
<dbReference type="SUPFAM" id="SSF81383">
    <property type="entry name" value="F-box domain"/>
    <property type="match status" value="1"/>
</dbReference>
<reference evidence="16 17" key="1">
    <citation type="submission" date="2023-09" db="EMBL/GenBank/DDBJ databases">
        <authorList>
            <person name="Wang M."/>
        </authorList>
    </citation>
    <scope>NUCLEOTIDE SEQUENCE [LARGE SCALE GENOMIC DNA]</scope>
    <source>
        <strain evidence="16">GT-2023</strain>
        <tissue evidence="16">Liver</tissue>
    </source>
</reference>
<dbReference type="Proteomes" id="UP001558613">
    <property type="component" value="Unassembled WGS sequence"/>
</dbReference>
<evidence type="ECO:0000256" key="8">
    <source>
        <dbReference type="ARBA" id="ARBA00022776"/>
    </source>
</evidence>
<keyword evidence="11" id="KW-0539">Nucleus</keyword>
<evidence type="ECO:0000256" key="9">
    <source>
        <dbReference type="ARBA" id="ARBA00022786"/>
    </source>
</evidence>
<evidence type="ECO:0000313" key="17">
    <source>
        <dbReference type="Proteomes" id="UP001558613"/>
    </source>
</evidence>
<keyword evidence="8" id="KW-0498">Mitosis</keyword>
<keyword evidence="9" id="KW-0833">Ubl conjugation pathway</keyword>
<protein>
    <recommendedName>
        <fullName evidence="15">ZBR-type domain-containing protein</fullName>
    </recommendedName>
</protein>
<evidence type="ECO:0000313" key="16">
    <source>
        <dbReference type="EMBL" id="KAL1263621.1"/>
    </source>
</evidence>
<evidence type="ECO:0000256" key="14">
    <source>
        <dbReference type="SAM" id="MobiDB-lite"/>
    </source>
</evidence>
<evidence type="ECO:0000256" key="3">
    <source>
        <dbReference type="ARBA" id="ARBA00004906"/>
    </source>
</evidence>
<evidence type="ECO:0000256" key="7">
    <source>
        <dbReference type="ARBA" id="ARBA00022771"/>
    </source>
</evidence>